<feature type="coiled-coil region" evidence="12">
    <location>
        <begin position="550"/>
        <end position="577"/>
    </location>
</feature>
<dbReference type="FunFam" id="1.10.238.10:FF:000209">
    <property type="entry name" value="Ninein like"/>
    <property type="match status" value="1"/>
</dbReference>
<evidence type="ECO:0000256" key="1">
    <source>
        <dbReference type="ARBA" id="ARBA00004300"/>
    </source>
</evidence>
<feature type="coiled-coil region" evidence="12">
    <location>
        <begin position="791"/>
        <end position="903"/>
    </location>
</feature>
<proteinExistence type="predicted"/>
<dbReference type="InterPro" id="IPR018247">
    <property type="entry name" value="EF_Hand_1_Ca_BS"/>
</dbReference>
<keyword evidence="10" id="KW-0206">Cytoskeleton</keyword>
<dbReference type="PANTHER" id="PTHR18905:SF12">
    <property type="entry name" value="NINEIN-LIKE PROTEIN"/>
    <property type="match status" value="1"/>
</dbReference>
<keyword evidence="2" id="KW-0963">Cytoplasm</keyword>
<feature type="compositionally biased region" description="Polar residues" evidence="13">
    <location>
        <begin position="137"/>
        <end position="149"/>
    </location>
</feature>
<feature type="coiled-coil region" evidence="12">
    <location>
        <begin position="378"/>
        <end position="419"/>
    </location>
</feature>
<dbReference type="Ensembl" id="ENSSSCT00045030745.1">
    <property type="protein sequence ID" value="ENSSSCP00045021318.1"/>
    <property type="gene ID" value="ENSSSCG00045017933.1"/>
</dbReference>
<dbReference type="PANTHER" id="PTHR18905">
    <property type="entry name" value="NINEIN"/>
    <property type="match status" value="1"/>
</dbReference>
<evidence type="ECO:0000256" key="2">
    <source>
        <dbReference type="ARBA" id="ARBA00022490"/>
    </source>
</evidence>
<keyword evidence="9 12" id="KW-0175">Coiled coil</keyword>
<feature type="coiled-coil region" evidence="12">
    <location>
        <begin position="614"/>
        <end position="659"/>
    </location>
</feature>
<keyword evidence="8" id="KW-0832">Ubl conjugation</keyword>
<dbReference type="PROSITE" id="PS50222">
    <property type="entry name" value="EF_HAND_2"/>
    <property type="match status" value="3"/>
</dbReference>
<dbReference type="GO" id="GO:0005874">
    <property type="term" value="C:microtubule"/>
    <property type="evidence" value="ECO:0007669"/>
    <property type="project" value="UniProtKB-KW"/>
</dbReference>
<evidence type="ECO:0000256" key="11">
    <source>
        <dbReference type="ARBA" id="ARBA00071185"/>
    </source>
</evidence>
<keyword evidence="3" id="KW-0597">Phosphoprotein</keyword>
<evidence type="ECO:0000256" key="6">
    <source>
        <dbReference type="ARBA" id="ARBA00022737"/>
    </source>
</evidence>
<organism evidence="15 16">
    <name type="scientific">Sus scrofa</name>
    <name type="common">Pig</name>
    <dbReference type="NCBI Taxonomy" id="9823"/>
    <lineage>
        <taxon>Eukaryota</taxon>
        <taxon>Metazoa</taxon>
        <taxon>Chordata</taxon>
        <taxon>Craniata</taxon>
        <taxon>Vertebrata</taxon>
        <taxon>Euteleostomi</taxon>
        <taxon>Mammalia</taxon>
        <taxon>Eutheria</taxon>
        <taxon>Laurasiatheria</taxon>
        <taxon>Artiodactyla</taxon>
        <taxon>Suina</taxon>
        <taxon>Suidae</taxon>
        <taxon>Sus</taxon>
    </lineage>
</organism>
<evidence type="ECO:0000256" key="5">
    <source>
        <dbReference type="ARBA" id="ARBA00022723"/>
    </source>
</evidence>
<feature type="region of interest" description="Disordered" evidence="13">
    <location>
        <begin position="131"/>
        <end position="164"/>
    </location>
</feature>
<name>A0A8D1KYL6_PIG</name>
<feature type="domain" description="EF-hand" evidence="14">
    <location>
        <begin position="233"/>
        <end position="268"/>
    </location>
</feature>
<evidence type="ECO:0000256" key="8">
    <source>
        <dbReference type="ARBA" id="ARBA00022843"/>
    </source>
</evidence>
<dbReference type="CDD" id="cd00051">
    <property type="entry name" value="EFh"/>
    <property type="match status" value="1"/>
</dbReference>
<keyword evidence="4" id="KW-0493">Microtubule</keyword>
<dbReference type="AlphaFoldDB" id="A0A8D1KYL6"/>
<evidence type="ECO:0000256" key="9">
    <source>
        <dbReference type="ARBA" id="ARBA00023054"/>
    </source>
</evidence>
<dbReference type="Pfam" id="PF13499">
    <property type="entry name" value="EF-hand_7"/>
    <property type="match status" value="1"/>
</dbReference>
<keyword evidence="5" id="KW-0479">Metal-binding</keyword>
<feature type="domain" description="EF-hand" evidence="14">
    <location>
        <begin position="196"/>
        <end position="231"/>
    </location>
</feature>
<evidence type="ECO:0000256" key="13">
    <source>
        <dbReference type="SAM" id="MobiDB-lite"/>
    </source>
</evidence>
<evidence type="ECO:0000313" key="16">
    <source>
        <dbReference type="Proteomes" id="UP000694728"/>
    </source>
</evidence>
<dbReference type="SUPFAM" id="SSF47473">
    <property type="entry name" value="EF-hand"/>
    <property type="match status" value="1"/>
</dbReference>
<feature type="coiled-coil region" evidence="12">
    <location>
        <begin position="468"/>
        <end position="516"/>
    </location>
</feature>
<accession>A0A8D1KYL6</accession>
<dbReference type="InterPro" id="IPR002048">
    <property type="entry name" value="EF_hand_dom"/>
</dbReference>
<dbReference type="SMART" id="SM00054">
    <property type="entry name" value="EFh"/>
    <property type="match status" value="3"/>
</dbReference>
<feature type="compositionally biased region" description="Basic and acidic residues" evidence="13">
    <location>
        <begin position="151"/>
        <end position="164"/>
    </location>
</feature>
<dbReference type="Proteomes" id="UP000694728">
    <property type="component" value="Unplaced"/>
</dbReference>
<comment type="subcellular location">
    <subcellularLocation>
        <location evidence="1">Cytoplasm</location>
        <location evidence="1">Cytoskeleton</location>
        <location evidence="1">Microtubule organizing center</location>
        <location evidence="1">Centrosome</location>
    </subcellularLocation>
</comment>
<dbReference type="GO" id="GO:0005813">
    <property type="term" value="C:centrosome"/>
    <property type="evidence" value="ECO:0007669"/>
    <property type="project" value="UniProtKB-SubCell"/>
</dbReference>
<dbReference type="FunFam" id="1.10.238.10:FF:000094">
    <property type="entry name" value="ninein isoform X7"/>
    <property type="match status" value="1"/>
</dbReference>
<evidence type="ECO:0000256" key="3">
    <source>
        <dbReference type="ARBA" id="ARBA00022553"/>
    </source>
</evidence>
<evidence type="ECO:0000313" key="15">
    <source>
        <dbReference type="Ensembl" id="ENSSSCP00045021318.1"/>
    </source>
</evidence>
<protein>
    <recommendedName>
        <fullName evidence="11">Ninein-like protein</fullName>
    </recommendedName>
</protein>
<reference evidence="15" key="1">
    <citation type="submission" date="2025-08" db="UniProtKB">
        <authorList>
            <consortium name="Ensembl"/>
        </authorList>
    </citation>
    <scope>IDENTIFICATION</scope>
</reference>
<dbReference type="PROSITE" id="PS00018">
    <property type="entry name" value="EF_HAND_1"/>
    <property type="match status" value="1"/>
</dbReference>
<evidence type="ECO:0000256" key="10">
    <source>
        <dbReference type="ARBA" id="ARBA00023212"/>
    </source>
</evidence>
<dbReference type="GO" id="GO:0005509">
    <property type="term" value="F:calcium ion binding"/>
    <property type="evidence" value="ECO:0007669"/>
    <property type="project" value="InterPro"/>
</dbReference>
<keyword evidence="7" id="KW-0106">Calcium</keyword>
<sequence length="921" mass="104739">MDEEEESHYVSKLRDLYHSCDTTGTGFLDREELTQLCLKLHLEKQLPILLQTLLGNDHFARVNFEEFKDGFVAVLSSQASVSSSDEGSVALESAAPRAVPPKYVSGSKWYGRRSRPEPCVSAGGASCLPEQAARPSVRNQLRRSASLESVESLKSDEEAESTKEPQIELFEAQGQLPAWSEVFGNPRKPCSPSSDSPESRVRDIWEELGVGSSGHLTEQELALVCQSVGLRGLQKEELEDLFNKLDRDGDGRVSLEEFQLGLFNHGPPQLLESSTLVKPNGSWSHYQVSEEGGGQTTTSSLVSVCSGPRLFCSVDDGTGFAFPEQIIALWAQEGVHNGREVLQSLDFSVDEKVNLLELTWALENELLTVDGAAQQAALACYRQELSFCQGKVEQLARERDKARQDLEKAEQRNLEFVKEMDDCHCTLEQLTEEKIRRLEQGYRGRLSLLRTEAEVERELFWEQACRQRAALEGDLQHLRAEETSLREKLTLALKENSRLQKEIIEVVEKLSESEKLVLKLQNDLEFVLRDKLEPQSTELLAQEERFSGVLKEYELKCRDLQDHNDELQAALEGLRAQLPPSRHSLPHTQLDGQLPPGHSPAGIVTFVGDSIPVSLETEIMLEQVKERYQDLEIQLETKVNYYEKEIEGMKRDFAEERQEMERAFKLEVSVLQDQKAKLVALHSESQEVVRGLRDRLQRIMELDQGHARLTQERDRLEEALQRVSKQIQKLELELGHVTEERQSLRLAQSQLREALEESQDQVGLSLARSQHALEVQRLQEQVGQLVPQGRVAELQRLLDGERQAARQLREEEGRRLETQREAHEKQLKATEERVEEMEMILKNVEVLLQEKVGELKEQFEKNTRSDLLLKELYVENAQLTKALQVTEERQRGAEKKSRFLEEKVRALNKLLSKIASAALSV</sequence>
<evidence type="ECO:0000256" key="12">
    <source>
        <dbReference type="SAM" id="Coils"/>
    </source>
</evidence>
<evidence type="ECO:0000259" key="14">
    <source>
        <dbReference type="PROSITE" id="PS50222"/>
    </source>
</evidence>
<keyword evidence="6" id="KW-0677">Repeat</keyword>
<evidence type="ECO:0000256" key="4">
    <source>
        <dbReference type="ARBA" id="ARBA00022701"/>
    </source>
</evidence>
<evidence type="ECO:0000256" key="7">
    <source>
        <dbReference type="ARBA" id="ARBA00022837"/>
    </source>
</evidence>
<feature type="domain" description="EF-hand" evidence="14">
    <location>
        <begin position="8"/>
        <end position="43"/>
    </location>
</feature>
<dbReference type="InterPro" id="IPR011992">
    <property type="entry name" value="EF-hand-dom_pair"/>
</dbReference>
<dbReference type="Gene3D" id="1.10.238.10">
    <property type="entry name" value="EF-hand"/>
    <property type="match status" value="2"/>
</dbReference>
<feature type="coiled-coil region" evidence="12">
    <location>
        <begin position="699"/>
        <end position="761"/>
    </location>
</feature>